<dbReference type="AlphaFoldDB" id="A0A1I6GQU2"/>
<keyword evidence="3" id="KW-1185">Reference proteome</keyword>
<dbReference type="GO" id="GO:0032259">
    <property type="term" value="P:methylation"/>
    <property type="evidence" value="ECO:0007669"/>
    <property type="project" value="UniProtKB-KW"/>
</dbReference>
<evidence type="ECO:0000313" key="3">
    <source>
        <dbReference type="Proteomes" id="UP000243250"/>
    </source>
</evidence>
<reference evidence="3" key="1">
    <citation type="submission" date="2016-10" db="EMBL/GenBank/DDBJ databases">
        <authorList>
            <person name="Varghese N."/>
            <person name="Submissions S."/>
        </authorList>
    </citation>
    <scope>NUCLEOTIDE SEQUENCE [LARGE SCALE GENOMIC DNA]</scope>
    <source>
        <strain evidence="3">CGMCC 1.8711</strain>
    </source>
</reference>
<dbReference type="Proteomes" id="UP000243250">
    <property type="component" value="Unassembled WGS sequence"/>
</dbReference>
<proteinExistence type="predicted"/>
<dbReference type="CDD" id="cd02440">
    <property type="entry name" value="AdoMet_MTases"/>
    <property type="match status" value="1"/>
</dbReference>
<dbReference type="RefSeq" id="WP_089878387.1">
    <property type="nucleotide sequence ID" value="NZ_FOYS01000002.1"/>
</dbReference>
<evidence type="ECO:0000259" key="1">
    <source>
        <dbReference type="Pfam" id="PF13649"/>
    </source>
</evidence>
<dbReference type="STRING" id="555875.SAMN04488124_1404"/>
<dbReference type="SUPFAM" id="SSF53335">
    <property type="entry name" value="S-adenosyl-L-methionine-dependent methyltransferases"/>
    <property type="match status" value="1"/>
</dbReference>
<keyword evidence="2" id="KW-0489">Methyltransferase</keyword>
<dbReference type="InterPro" id="IPR041698">
    <property type="entry name" value="Methyltransf_25"/>
</dbReference>
<dbReference type="InterPro" id="IPR029063">
    <property type="entry name" value="SAM-dependent_MTases_sf"/>
</dbReference>
<keyword evidence="2" id="KW-0808">Transferase</keyword>
<dbReference type="Pfam" id="PF13649">
    <property type="entry name" value="Methyltransf_25"/>
    <property type="match status" value="1"/>
</dbReference>
<dbReference type="GO" id="GO:0008168">
    <property type="term" value="F:methyltransferase activity"/>
    <property type="evidence" value="ECO:0007669"/>
    <property type="project" value="UniProtKB-KW"/>
</dbReference>
<dbReference type="OrthoDB" id="269311at2157"/>
<gene>
    <name evidence="2" type="ORF">SAMN04488124_1404</name>
</gene>
<dbReference type="EMBL" id="FOYS01000002">
    <property type="protein sequence ID" value="SFR44489.1"/>
    <property type="molecule type" value="Genomic_DNA"/>
</dbReference>
<accession>A0A1I6GQU2</accession>
<dbReference type="Gene3D" id="3.40.50.150">
    <property type="entry name" value="Vaccinia Virus protein VP39"/>
    <property type="match status" value="1"/>
</dbReference>
<evidence type="ECO:0000313" key="2">
    <source>
        <dbReference type="EMBL" id="SFR44489.1"/>
    </source>
</evidence>
<feature type="domain" description="Methyltransferase" evidence="1">
    <location>
        <begin position="22"/>
        <end position="116"/>
    </location>
</feature>
<sequence>MDVPTTVKTALADQPVEGAVCLEAGAGVGNTTCGLLDAGARHVFAVTNDADHARLVRDRLDAEQSTRTTVLRADIRALPLPDDAVELVTAHGLLNVVPASSLGSLVGELRRVAAPGSRLVVDDYEPLPDDAAMRELVSLANAARELADGRPALTFYAAETVRDLFVGRGWHFDRRRTLLDPVPWTRHHVLVHANMVRDAADSLPDEFADPFRRETTRLVHDIGSESAGEMYSLAFRLPEQTEP</sequence>
<organism evidence="2 3">
    <name type="scientific">Halogeometricum limi</name>
    <dbReference type="NCBI Taxonomy" id="555875"/>
    <lineage>
        <taxon>Archaea</taxon>
        <taxon>Methanobacteriati</taxon>
        <taxon>Methanobacteriota</taxon>
        <taxon>Stenosarchaea group</taxon>
        <taxon>Halobacteria</taxon>
        <taxon>Halobacteriales</taxon>
        <taxon>Haloferacaceae</taxon>
        <taxon>Halogeometricum</taxon>
    </lineage>
</organism>
<protein>
    <submittedName>
        <fullName evidence="2">Methyltransferase domain-containing protein</fullName>
    </submittedName>
</protein>
<name>A0A1I6GQU2_9EURY</name>